<accession>A0A7G5F669</accession>
<geneLocation type="plasmid" evidence="1">
    <name>pL21-1NR</name>
</geneLocation>
<organism evidence="1">
    <name type="scientific">Leclercia adecarboxylata</name>
    <dbReference type="NCBI Taxonomy" id="83655"/>
    <lineage>
        <taxon>Bacteria</taxon>
        <taxon>Pseudomonadati</taxon>
        <taxon>Pseudomonadota</taxon>
        <taxon>Gammaproteobacteria</taxon>
        <taxon>Enterobacterales</taxon>
        <taxon>Enterobacteriaceae</taxon>
        <taxon>Leclercia</taxon>
    </lineage>
</organism>
<reference evidence="1" key="1">
    <citation type="submission" date="2019-09" db="EMBL/GenBank/DDBJ databases">
        <authorList>
            <person name="Zhou D."/>
            <person name="Xu Y."/>
        </authorList>
    </citation>
    <scope>NUCLEOTIDE SEQUENCE</scope>
    <source>
        <strain evidence="1">L21</strain>
        <plasmid evidence="1">pL21-1NR</plasmid>
    </source>
</reference>
<dbReference type="EMBL" id="MN423365">
    <property type="protein sequence ID" value="QMV81744.1"/>
    <property type="molecule type" value="Genomic_DNA"/>
</dbReference>
<evidence type="ECO:0000313" key="1">
    <source>
        <dbReference type="EMBL" id="QMV81744.1"/>
    </source>
</evidence>
<protein>
    <submittedName>
        <fullName evidence="1">Uncharacterized protein</fullName>
    </submittedName>
</protein>
<sequence>MPAFEWVHVLLRQQKMTISLSPADFCNSAKIRTERGKTDQKHNDAYSRWLIEQADRKEKEEFSRSFSR</sequence>
<keyword evidence="1" id="KW-0614">Plasmid</keyword>
<proteinExistence type="predicted"/>
<name>A0A7G5F669_9ENTR</name>
<dbReference type="AlphaFoldDB" id="A0A7G5F669"/>